<feature type="region of interest" description="Disordered" evidence="1">
    <location>
        <begin position="73"/>
        <end position="108"/>
    </location>
</feature>
<dbReference type="HOGENOM" id="CLU_428350_0_0_1"/>
<dbReference type="GeneID" id="19334476"/>
<feature type="compositionally biased region" description="Low complexity" evidence="1">
    <location>
        <begin position="445"/>
        <end position="456"/>
    </location>
</feature>
<feature type="region of interest" description="Disordered" evidence="1">
    <location>
        <begin position="318"/>
        <end position="339"/>
    </location>
</feature>
<feature type="region of interest" description="Disordered" evidence="1">
    <location>
        <begin position="619"/>
        <end position="639"/>
    </location>
</feature>
<dbReference type="Proteomes" id="UP000016932">
    <property type="component" value="Unassembled WGS sequence"/>
</dbReference>
<feature type="region of interest" description="Disordered" evidence="1">
    <location>
        <begin position="411"/>
        <end position="463"/>
    </location>
</feature>
<evidence type="ECO:0000256" key="1">
    <source>
        <dbReference type="SAM" id="MobiDB-lite"/>
    </source>
</evidence>
<dbReference type="VEuPathDB" id="FungiDB:MYCFIDRAFT_180684"/>
<keyword evidence="3" id="KW-1185">Reference proteome</keyword>
<sequence>MQTAVPSCFHSSSRSPTSECLAKNAGSVASLPADRIPGRVFGFRSISLPLSFSLPVLCTSISTDFPPIAATMALSDRTPPTGAQTNSQPKSTPQELAKPTSRKQKDWPQAYSSDHILQSYANKMQTSKGWQLCLFPGAHGHKCSVQNFAQVGRVFQQDVHKLSAQIQARDSRAVIDTIQGMVSHTRRITAQTAPNLRCTGFALSLAWMSHVSLENIHSCGLRLLTRSTVELFRDYVDAEPSVTAVAEHIAGTSGELGATRALVDDGESFDGGATVNVPSRGMKRARVHDADDTEAHSERPSQVAKITPAMLAEDISGRSIKKAKPSKTSGTKEAPSKLIDLPTTFPSGFQDDECLLCRGTWSSHETTCIFYHGDDIHALPTMTSSATADQARGFVTAGAAAEEQYLPPEQFGDPAPCGGTSAPPFTTPSACLDPLGLDGGPPAEQFPQFGPFNGPPAGYSHAARPEVATPSIASDQADVGQLAAATPPVDNKDVWNLDWDALDQYNSSHIAMLPDQASLHETLRPSVVGGLESSRDVFGQEDLGALGQEKPGEIRSWIPLDLLEDLGGLDIGRRMNACHGRRRRLHAFERWENALTTVTTATTDRNGFKINLGTINDSNDMNEQNLHWRPDRPVRKDNS</sequence>
<dbReference type="AlphaFoldDB" id="M3AH18"/>
<gene>
    <name evidence="2" type="ORF">MYCFIDRAFT_180684</name>
</gene>
<name>M3AH18_PSEFD</name>
<reference evidence="2 3" key="1">
    <citation type="journal article" date="2012" name="PLoS Pathog.">
        <title>Diverse lifestyles and strategies of plant pathogenesis encoded in the genomes of eighteen Dothideomycetes fungi.</title>
        <authorList>
            <person name="Ohm R.A."/>
            <person name="Feau N."/>
            <person name="Henrissat B."/>
            <person name="Schoch C.L."/>
            <person name="Horwitz B.A."/>
            <person name="Barry K.W."/>
            <person name="Condon B.J."/>
            <person name="Copeland A.C."/>
            <person name="Dhillon B."/>
            <person name="Glaser F."/>
            <person name="Hesse C.N."/>
            <person name="Kosti I."/>
            <person name="LaButti K."/>
            <person name="Lindquist E.A."/>
            <person name="Lucas S."/>
            <person name="Salamov A.A."/>
            <person name="Bradshaw R.E."/>
            <person name="Ciuffetti L."/>
            <person name="Hamelin R.C."/>
            <person name="Kema G.H.J."/>
            <person name="Lawrence C."/>
            <person name="Scott J.A."/>
            <person name="Spatafora J.W."/>
            <person name="Turgeon B.G."/>
            <person name="de Wit P.J.G.M."/>
            <person name="Zhong S."/>
            <person name="Goodwin S.B."/>
            <person name="Grigoriev I.V."/>
        </authorList>
    </citation>
    <scope>NUCLEOTIDE SEQUENCE [LARGE SCALE GENOMIC DNA]</scope>
    <source>
        <strain evidence="2 3">CIRAD86</strain>
    </source>
</reference>
<organism evidence="2 3">
    <name type="scientific">Pseudocercospora fijiensis (strain CIRAD86)</name>
    <name type="common">Black leaf streak disease fungus</name>
    <name type="synonym">Mycosphaerella fijiensis</name>
    <dbReference type="NCBI Taxonomy" id="383855"/>
    <lineage>
        <taxon>Eukaryota</taxon>
        <taxon>Fungi</taxon>
        <taxon>Dikarya</taxon>
        <taxon>Ascomycota</taxon>
        <taxon>Pezizomycotina</taxon>
        <taxon>Dothideomycetes</taxon>
        <taxon>Dothideomycetidae</taxon>
        <taxon>Mycosphaerellales</taxon>
        <taxon>Mycosphaerellaceae</taxon>
        <taxon>Pseudocercospora</taxon>
    </lineage>
</organism>
<dbReference type="KEGG" id="pfj:MYCFIDRAFT_180684"/>
<dbReference type="RefSeq" id="XP_007932627.1">
    <property type="nucleotide sequence ID" value="XM_007934436.1"/>
</dbReference>
<feature type="compositionally biased region" description="Polar residues" evidence="1">
    <location>
        <begin position="81"/>
        <end position="94"/>
    </location>
</feature>
<evidence type="ECO:0000313" key="2">
    <source>
        <dbReference type="EMBL" id="EME76782.1"/>
    </source>
</evidence>
<dbReference type="EMBL" id="KB446575">
    <property type="protein sequence ID" value="EME76782.1"/>
    <property type="molecule type" value="Genomic_DNA"/>
</dbReference>
<accession>M3AH18</accession>
<feature type="compositionally biased region" description="Basic and acidic residues" evidence="1">
    <location>
        <begin position="626"/>
        <end position="639"/>
    </location>
</feature>
<proteinExistence type="predicted"/>
<evidence type="ECO:0000313" key="3">
    <source>
        <dbReference type="Proteomes" id="UP000016932"/>
    </source>
</evidence>
<protein>
    <submittedName>
        <fullName evidence="2">Uncharacterized protein</fullName>
    </submittedName>
</protein>